<keyword evidence="2" id="KW-1133">Transmembrane helix</keyword>
<comment type="caution">
    <text evidence="3">The sequence shown here is derived from an EMBL/GenBank/DDBJ whole genome shotgun (WGS) entry which is preliminary data.</text>
</comment>
<name>A0A6G1ENL6_9ORYZ</name>
<keyword evidence="4" id="KW-1185">Reference proteome</keyword>
<keyword evidence="2" id="KW-0472">Membrane</keyword>
<gene>
    <name evidence="3" type="ORF">E2562_022052</name>
</gene>
<organism evidence="3 4">
    <name type="scientific">Oryza meyeriana var. granulata</name>
    <dbReference type="NCBI Taxonomy" id="110450"/>
    <lineage>
        <taxon>Eukaryota</taxon>
        <taxon>Viridiplantae</taxon>
        <taxon>Streptophyta</taxon>
        <taxon>Embryophyta</taxon>
        <taxon>Tracheophyta</taxon>
        <taxon>Spermatophyta</taxon>
        <taxon>Magnoliopsida</taxon>
        <taxon>Liliopsida</taxon>
        <taxon>Poales</taxon>
        <taxon>Poaceae</taxon>
        <taxon>BOP clade</taxon>
        <taxon>Oryzoideae</taxon>
        <taxon>Oryzeae</taxon>
        <taxon>Oryzinae</taxon>
        <taxon>Oryza</taxon>
        <taxon>Oryza meyeriana</taxon>
    </lineage>
</organism>
<reference evidence="3 4" key="1">
    <citation type="submission" date="2019-11" db="EMBL/GenBank/DDBJ databases">
        <title>Whole genome sequence of Oryza granulata.</title>
        <authorList>
            <person name="Li W."/>
        </authorList>
    </citation>
    <scope>NUCLEOTIDE SEQUENCE [LARGE SCALE GENOMIC DNA]</scope>
    <source>
        <strain evidence="4">cv. Menghai</strain>
        <tissue evidence="3">Leaf</tissue>
    </source>
</reference>
<keyword evidence="2" id="KW-0812">Transmembrane</keyword>
<proteinExistence type="predicted"/>
<dbReference type="OrthoDB" id="593791at2759"/>
<protein>
    <submittedName>
        <fullName evidence="3">Uncharacterized protein</fullName>
    </submittedName>
</protein>
<dbReference type="AlphaFoldDB" id="A0A6G1ENL6"/>
<feature type="transmembrane region" description="Helical" evidence="2">
    <location>
        <begin position="156"/>
        <end position="176"/>
    </location>
</feature>
<feature type="compositionally biased region" description="Polar residues" evidence="1">
    <location>
        <begin position="52"/>
        <end position="73"/>
    </location>
</feature>
<evidence type="ECO:0000256" key="2">
    <source>
        <dbReference type="SAM" id="Phobius"/>
    </source>
</evidence>
<accession>A0A6G1ENL6</accession>
<sequence length="183" mass="21199">MAAIYAARRISCCALLQRLLARSPTAAAAAREEQRWLLLRFRHGAGPPPTNPSYSCRRQLSSSGATQSPSNNAKAKHHLHSTRPAPWPREELLEHIRQIELKKRELFDMLVQLDSRYPSISKIAWEHRKLIYTLLGHVDANPDDPLWSMYQRRKRLYVSLWIGMPILCAIGFMAYLENEQRRK</sequence>
<evidence type="ECO:0000313" key="3">
    <source>
        <dbReference type="EMBL" id="KAF0926223.1"/>
    </source>
</evidence>
<dbReference type="Proteomes" id="UP000479710">
    <property type="component" value="Unassembled WGS sequence"/>
</dbReference>
<evidence type="ECO:0000256" key="1">
    <source>
        <dbReference type="SAM" id="MobiDB-lite"/>
    </source>
</evidence>
<evidence type="ECO:0000313" key="4">
    <source>
        <dbReference type="Proteomes" id="UP000479710"/>
    </source>
</evidence>
<dbReference type="EMBL" id="SPHZ02000003">
    <property type="protein sequence ID" value="KAF0926223.1"/>
    <property type="molecule type" value="Genomic_DNA"/>
</dbReference>
<feature type="region of interest" description="Disordered" evidence="1">
    <location>
        <begin position="48"/>
        <end position="83"/>
    </location>
</feature>